<protein>
    <submittedName>
        <fullName evidence="1">Uncharacterized protein</fullName>
    </submittedName>
</protein>
<keyword evidence="2" id="KW-1185">Reference proteome</keyword>
<reference evidence="1" key="1">
    <citation type="submission" date="2022-07" db="EMBL/GenBank/DDBJ databases">
        <title>Phylogenomic reconstructions and comparative analyses of Kickxellomycotina fungi.</title>
        <authorList>
            <person name="Reynolds N.K."/>
            <person name="Stajich J.E."/>
            <person name="Barry K."/>
            <person name="Grigoriev I.V."/>
            <person name="Crous P."/>
            <person name="Smith M.E."/>
        </authorList>
    </citation>
    <scope>NUCLEOTIDE SEQUENCE</scope>
    <source>
        <strain evidence="1">BCRC 34780</strain>
    </source>
</reference>
<name>A0ACC1LIH4_9FUNG</name>
<dbReference type="Proteomes" id="UP001140087">
    <property type="component" value="Unassembled WGS sequence"/>
</dbReference>
<proteinExistence type="predicted"/>
<comment type="caution">
    <text evidence="1">The sequence shown here is derived from an EMBL/GenBank/DDBJ whole genome shotgun (WGS) entry which is preliminary data.</text>
</comment>
<evidence type="ECO:0000313" key="1">
    <source>
        <dbReference type="EMBL" id="KAJ2808284.1"/>
    </source>
</evidence>
<gene>
    <name evidence="1" type="ORF">H4R21_000116</name>
</gene>
<organism evidence="1 2">
    <name type="scientific">Coemansia helicoidea</name>
    <dbReference type="NCBI Taxonomy" id="1286919"/>
    <lineage>
        <taxon>Eukaryota</taxon>
        <taxon>Fungi</taxon>
        <taxon>Fungi incertae sedis</taxon>
        <taxon>Zoopagomycota</taxon>
        <taxon>Kickxellomycotina</taxon>
        <taxon>Kickxellomycetes</taxon>
        <taxon>Kickxellales</taxon>
        <taxon>Kickxellaceae</taxon>
        <taxon>Coemansia</taxon>
    </lineage>
</organism>
<sequence>MGRDAPAGKSAPLGSFSQTAQLRPRAQRQIANVYVTLAATVASAVVGHMSVERVPLLGGLTMLVAVAGLALALAVHVVPATERNVGRRRAMLWGVGWSAGAGLHSVVAPMMRYGQAGLAWTALGTAAALFASFAVAVMSSPRPQVIYAVGVAAFAVSALSWVGIVGWLFPASVFVDLSLLLGLAAPGVSAVVHTRVMLDEAAAGADIDPVTYALRFFGNLVDMFVHLLAILRNNQERSEDSGRRRRAHRVYDNSSGSGFWQ</sequence>
<dbReference type="EMBL" id="JANBUN010000006">
    <property type="protein sequence ID" value="KAJ2808284.1"/>
    <property type="molecule type" value="Genomic_DNA"/>
</dbReference>
<evidence type="ECO:0000313" key="2">
    <source>
        <dbReference type="Proteomes" id="UP001140087"/>
    </source>
</evidence>
<accession>A0ACC1LIH4</accession>